<gene>
    <name evidence="2" type="ORF">PoB_004895600</name>
</gene>
<reference evidence="2 3" key="1">
    <citation type="journal article" date="2021" name="Elife">
        <title>Chloroplast acquisition without the gene transfer in kleptoplastic sea slugs, Plakobranchus ocellatus.</title>
        <authorList>
            <person name="Maeda T."/>
            <person name="Takahashi S."/>
            <person name="Yoshida T."/>
            <person name="Shimamura S."/>
            <person name="Takaki Y."/>
            <person name="Nagai Y."/>
            <person name="Toyoda A."/>
            <person name="Suzuki Y."/>
            <person name="Arimoto A."/>
            <person name="Ishii H."/>
            <person name="Satoh N."/>
            <person name="Nishiyama T."/>
            <person name="Hasebe M."/>
            <person name="Maruyama T."/>
            <person name="Minagawa J."/>
            <person name="Obokata J."/>
            <person name="Shigenobu S."/>
        </authorList>
    </citation>
    <scope>NUCLEOTIDE SEQUENCE [LARGE SCALE GENOMIC DNA]</scope>
</reference>
<evidence type="ECO:0000259" key="1">
    <source>
        <dbReference type="PROSITE" id="PS50835"/>
    </source>
</evidence>
<dbReference type="PROSITE" id="PS50835">
    <property type="entry name" value="IG_LIKE"/>
    <property type="match status" value="1"/>
</dbReference>
<feature type="domain" description="Ig-like" evidence="1">
    <location>
        <begin position="108"/>
        <end position="193"/>
    </location>
</feature>
<comment type="caution">
    <text evidence="2">The sequence shown here is derived from an EMBL/GenBank/DDBJ whole genome shotgun (WGS) entry which is preliminary data.</text>
</comment>
<organism evidence="2 3">
    <name type="scientific">Plakobranchus ocellatus</name>
    <dbReference type="NCBI Taxonomy" id="259542"/>
    <lineage>
        <taxon>Eukaryota</taxon>
        <taxon>Metazoa</taxon>
        <taxon>Spiralia</taxon>
        <taxon>Lophotrochozoa</taxon>
        <taxon>Mollusca</taxon>
        <taxon>Gastropoda</taxon>
        <taxon>Heterobranchia</taxon>
        <taxon>Euthyneura</taxon>
        <taxon>Panpulmonata</taxon>
        <taxon>Sacoglossa</taxon>
        <taxon>Placobranchoidea</taxon>
        <taxon>Plakobranchidae</taxon>
        <taxon>Plakobranchus</taxon>
    </lineage>
</organism>
<sequence length="193" mass="22436">MEWRLDPNLLQSALRLLNKHPSVDLFASRLNHQFSRFVSYRPDPDAFAVDAFHLSWSKLNFYAFPPFCLLSRVLQKIKMEKATGILVAPLWPTQPFFPILFKMSTQEPVVLSARKKLLYLPSIPEESHPLHRKLRLVVCKISGSDSEKMDFRWRQQNYLWTHGALGQNDNMNITLKNGQHMQSESGLTACRRL</sequence>
<dbReference type="AlphaFoldDB" id="A0AAV4BGJ0"/>
<name>A0AAV4BGJ0_9GAST</name>
<accession>A0AAV4BGJ0</accession>
<protein>
    <submittedName>
        <fullName evidence="2">Enzymatic polyprotein</fullName>
    </submittedName>
</protein>
<evidence type="ECO:0000313" key="3">
    <source>
        <dbReference type="Proteomes" id="UP000735302"/>
    </source>
</evidence>
<proteinExistence type="predicted"/>
<keyword evidence="3" id="KW-1185">Reference proteome</keyword>
<evidence type="ECO:0000313" key="2">
    <source>
        <dbReference type="EMBL" id="GFO22451.1"/>
    </source>
</evidence>
<dbReference type="InterPro" id="IPR052055">
    <property type="entry name" value="Hepadnavirus_pol/RT"/>
</dbReference>
<dbReference type="InterPro" id="IPR007110">
    <property type="entry name" value="Ig-like_dom"/>
</dbReference>
<dbReference type="Proteomes" id="UP000735302">
    <property type="component" value="Unassembled WGS sequence"/>
</dbReference>
<dbReference type="EMBL" id="BLXT01005385">
    <property type="protein sequence ID" value="GFO22451.1"/>
    <property type="molecule type" value="Genomic_DNA"/>
</dbReference>
<dbReference type="PANTHER" id="PTHR33050:SF7">
    <property type="entry name" value="RIBONUCLEASE H"/>
    <property type="match status" value="1"/>
</dbReference>
<dbReference type="PANTHER" id="PTHR33050">
    <property type="entry name" value="REVERSE TRANSCRIPTASE DOMAIN-CONTAINING PROTEIN"/>
    <property type="match status" value="1"/>
</dbReference>